<dbReference type="STRING" id="1177755.A7A08_01094"/>
<evidence type="ECO:0000256" key="13">
    <source>
        <dbReference type="ARBA" id="ARBA00022932"/>
    </source>
</evidence>
<keyword evidence="8" id="KW-0547">Nucleotide-binding</keyword>
<dbReference type="Proteomes" id="UP000095087">
    <property type="component" value="Unassembled WGS sequence"/>
</dbReference>
<dbReference type="Pfam" id="PF01068">
    <property type="entry name" value="DNA_ligase_A_M"/>
    <property type="match status" value="1"/>
</dbReference>
<gene>
    <name evidence="23" type="ORF">A7A08_01094</name>
</gene>
<feature type="region of interest" description="Disordered" evidence="21">
    <location>
        <begin position="1"/>
        <end position="45"/>
    </location>
</feature>
<evidence type="ECO:0000256" key="3">
    <source>
        <dbReference type="ARBA" id="ARBA00022598"/>
    </source>
</evidence>
<keyword evidence="16" id="KW-0234">DNA repair</keyword>
<keyword evidence="9" id="KW-0227">DNA damage</keyword>
<dbReference type="SUPFAM" id="SSF50249">
    <property type="entry name" value="Nucleic acid-binding proteins"/>
    <property type="match status" value="1"/>
</dbReference>
<organism evidence="23 24">
    <name type="scientific">Methyloligella halotolerans</name>
    <dbReference type="NCBI Taxonomy" id="1177755"/>
    <lineage>
        <taxon>Bacteria</taxon>
        <taxon>Pseudomonadati</taxon>
        <taxon>Pseudomonadota</taxon>
        <taxon>Alphaproteobacteria</taxon>
        <taxon>Hyphomicrobiales</taxon>
        <taxon>Hyphomicrobiaceae</taxon>
        <taxon>Methyloligella</taxon>
    </lineage>
</organism>
<dbReference type="PATRIC" id="fig|1177755.3.peg.1097"/>
<keyword evidence="10" id="KW-0378">Hydrolase</keyword>
<evidence type="ECO:0000256" key="1">
    <source>
        <dbReference type="ARBA" id="ARBA00001936"/>
    </source>
</evidence>
<evidence type="ECO:0000256" key="19">
    <source>
        <dbReference type="ARBA" id="ARBA00029943"/>
    </source>
</evidence>
<dbReference type="PROSITE" id="PS50160">
    <property type="entry name" value="DNA_LIGASE_A3"/>
    <property type="match status" value="1"/>
</dbReference>
<dbReference type="GO" id="GO:0005524">
    <property type="term" value="F:ATP binding"/>
    <property type="evidence" value="ECO:0007669"/>
    <property type="project" value="UniProtKB-KW"/>
</dbReference>
<keyword evidence="11" id="KW-0269">Exonuclease</keyword>
<dbReference type="AlphaFoldDB" id="A0A1E2S0A0"/>
<sequence length="675" mass="75071">MDQILNGESAVWSSDKSKKPRGAEASAKRWHGKPPPPSRKATAPEFISPQLATLDDEVPEGDDWLHEVKFDGYRIQARKDGDRVTLYSRSGLDWTARFPAIAQALTKLPAKKALIDGEAAFVLESGITDFKSLQEHIDTDHPAIRYYAFDLLELDGKELNKEPLVERKEKLRKLFSKKGLPDRLVYSDHIEGQGEAFFGQACRTELEGIVSKRANAPYKSGRSKTWLKVKCGRRAEFVIGGYSKSSAKGRPFASLLLGTFQDGDFVFAGKVGTGFNSGDMKRLADRFSSLTRKTSPFTDVPAADKRDAVWLTPKLVCEIAFTEWTRDGRLRHPSYQGLREDKPAADVTRDPPEKEVGDMANRTIEEPAKAVQEKGGKEQDSFDGVTLTSPDRVLFPRLGLTKRDIAEYYERVAEAMLPYVVNRPISLVRCPEGRTEECFFQRHAMKGMSKAIKEIAIPGGETKKKYLYIDDAAGLFSLVQIGVLEIHDWGVSIKKPDKPDRLVFDLDPDEGFDLETLKAAAVETRDFLADLGLKSFLKSTGGKGLHVVAPITARSGWDEVKAFAKAVADALVTARGDRYTANMSKQARKGKIFVDYLRNQRGGSAIVNFSTRSREGAPVACPLRWNELAGLKSPSPYSVETLPKRLAALKEDPWEGFFTTRQSITKKAKKDLGLE</sequence>
<dbReference type="InterPro" id="IPR012340">
    <property type="entry name" value="NA-bd_OB-fold"/>
</dbReference>
<evidence type="ECO:0000256" key="18">
    <source>
        <dbReference type="ARBA" id="ARBA00023268"/>
    </source>
</evidence>
<keyword evidence="24" id="KW-1185">Reference proteome</keyword>
<dbReference type="Gene3D" id="3.90.920.10">
    <property type="entry name" value="DNA primase, PRIM domain"/>
    <property type="match status" value="1"/>
</dbReference>
<keyword evidence="17" id="KW-0464">Manganese</keyword>
<evidence type="ECO:0000313" key="23">
    <source>
        <dbReference type="EMBL" id="ODA67926.1"/>
    </source>
</evidence>
<protein>
    <recommendedName>
        <fullName evidence="2">DNA ligase (ATP)</fullName>
        <ecNumber evidence="2">6.5.1.1</ecNumber>
    </recommendedName>
    <alternativeName>
        <fullName evidence="19">NHEJ DNA polymerase</fullName>
    </alternativeName>
</protein>
<evidence type="ECO:0000256" key="16">
    <source>
        <dbReference type="ARBA" id="ARBA00023204"/>
    </source>
</evidence>
<evidence type="ECO:0000256" key="7">
    <source>
        <dbReference type="ARBA" id="ARBA00022723"/>
    </source>
</evidence>
<evidence type="ECO:0000256" key="9">
    <source>
        <dbReference type="ARBA" id="ARBA00022763"/>
    </source>
</evidence>
<dbReference type="PANTHER" id="PTHR42705">
    <property type="entry name" value="BIFUNCTIONAL NON-HOMOLOGOUS END JOINING PROTEIN LIGD"/>
    <property type="match status" value="1"/>
</dbReference>
<name>A0A1E2S0A0_9HYPH</name>
<evidence type="ECO:0000256" key="11">
    <source>
        <dbReference type="ARBA" id="ARBA00022839"/>
    </source>
</evidence>
<evidence type="ECO:0000256" key="20">
    <source>
        <dbReference type="ARBA" id="ARBA00034003"/>
    </source>
</evidence>
<accession>A0A1E2S0A0</accession>
<keyword evidence="13" id="KW-0239">DNA-directed DNA polymerase</keyword>
<evidence type="ECO:0000256" key="4">
    <source>
        <dbReference type="ARBA" id="ARBA00022679"/>
    </source>
</evidence>
<comment type="caution">
    <text evidence="23">The sequence shown here is derived from an EMBL/GenBank/DDBJ whole genome shotgun (WGS) entry which is preliminary data.</text>
</comment>
<dbReference type="InterPro" id="IPR033651">
    <property type="entry name" value="PaeLigD_Pol-like"/>
</dbReference>
<comment type="cofactor">
    <cofactor evidence="1">
        <name>Mn(2+)</name>
        <dbReference type="ChEBI" id="CHEBI:29035"/>
    </cofactor>
</comment>
<keyword evidence="12" id="KW-0067">ATP-binding</keyword>
<dbReference type="GO" id="GO:0003887">
    <property type="term" value="F:DNA-directed DNA polymerase activity"/>
    <property type="evidence" value="ECO:0007669"/>
    <property type="project" value="UniProtKB-KW"/>
</dbReference>
<dbReference type="Gene3D" id="2.40.50.140">
    <property type="entry name" value="Nucleic acid-binding proteins"/>
    <property type="match status" value="1"/>
</dbReference>
<evidence type="ECO:0000313" key="24">
    <source>
        <dbReference type="Proteomes" id="UP000095087"/>
    </source>
</evidence>
<dbReference type="Gene3D" id="3.30.1490.70">
    <property type="match status" value="1"/>
</dbReference>
<dbReference type="EC" id="6.5.1.1" evidence="2"/>
<evidence type="ECO:0000256" key="5">
    <source>
        <dbReference type="ARBA" id="ARBA00022695"/>
    </source>
</evidence>
<keyword evidence="5" id="KW-0548">Nucleotidyltransferase</keyword>
<dbReference type="Pfam" id="PF21686">
    <property type="entry name" value="LigD_Prim-Pol"/>
    <property type="match status" value="1"/>
</dbReference>
<dbReference type="InterPro" id="IPR012309">
    <property type="entry name" value="DNA_ligase_ATP-dep_C"/>
</dbReference>
<evidence type="ECO:0000256" key="17">
    <source>
        <dbReference type="ARBA" id="ARBA00023211"/>
    </source>
</evidence>
<dbReference type="PANTHER" id="PTHR42705:SF2">
    <property type="entry name" value="BIFUNCTIONAL NON-HOMOLOGOUS END JOINING PROTEIN LIGD"/>
    <property type="match status" value="1"/>
</dbReference>
<dbReference type="NCBIfam" id="TIGR02779">
    <property type="entry name" value="NHEJ_ligase_lig"/>
    <property type="match status" value="1"/>
</dbReference>
<dbReference type="GO" id="GO:0004527">
    <property type="term" value="F:exonuclease activity"/>
    <property type="evidence" value="ECO:0007669"/>
    <property type="project" value="UniProtKB-KW"/>
</dbReference>
<dbReference type="Gene3D" id="3.30.470.30">
    <property type="entry name" value="DNA ligase/mRNA capping enzyme"/>
    <property type="match status" value="1"/>
</dbReference>
<feature type="compositionally biased region" description="Basic and acidic residues" evidence="21">
    <location>
        <begin position="338"/>
        <end position="361"/>
    </location>
</feature>
<keyword evidence="6" id="KW-0540">Nuclease</keyword>
<feature type="domain" description="ATP-dependent DNA ligase family profile" evidence="22">
    <location>
        <begin position="146"/>
        <end position="230"/>
    </location>
</feature>
<dbReference type="InterPro" id="IPR014145">
    <property type="entry name" value="LigD_pol_dom"/>
</dbReference>
<dbReference type="CDD" id="cd07971">
    <property type="entry name" value="OBF_DNA_ligase_LigD"/>
    <property type="match status" value="1"/>
</dbReference>
<evidence type="ECO:0000256" key="12">
    <source>
        <dbReference type="ARBA" id="ARBA00022840"/>
    </source>
</evidence>
<dbReference type="NCBIfam" id="TIGR02776">
    <property type="entry name" value="NHEJ_ligase_prk"/>
    <property type="match status" value="1"/>
</dbReference>
<dbReference type="GO" id="GO:0006281">
    <property type="term" value="P:DNA repair"/>
    <property type="evidence" value="ECO:0007669"/>
    <property type="project" value="UniProtKB-KW"/>
</dbReference>
<dbReference type="NCBIfam" id="TIGR02778">
    <property type="entry name" value="ligD_pol"/>
    <property type="match status" value="1"/>
</dbReference>
<keyword evidence="7" id="KW-0479">Metal-binding</keyword>
<feature type="region of interest" description="Disordered" evidence="21">
    <location>
        <begin position="335"/>
        <end position="361"/>
    </location>
</feature>
<evidence type="ECO:0000256" key="15">
    <source>
        <dbReference type="ARBA" id="ARBA00023172"/>
    </source>
</evidence>
<proteinExistence type="predicted"/>
<keyword evidence="15" id="KW-0233">DNA recombination</keyword>
<keyword evidence="14" id="KW-0238">DNA-binding</keyword>
<dbReference type="CDD" id="cd07906">
    <property type="entry name" value="Adenylation_DNA_ligase_LigD_LigC"/>
    <property type="match status" value="1"/>
</dbReference>
<dbReference type="InterPro" id="IPR014146">
    <property type="entry name" value="LigD_ligase_dom"/>
</dbReference>
<evidence type="ECO:0000256" key="14">
    <source>
        <dbReference type="ARBA" id="ARBA00023125"/>
    </source>
</evidence>
<dbReference type="Pfam" id="PF04679">
    <property type="entry name" value="DNA_ligase_A_C"/>
    <property type="match status" value="1"/>
</dbReference>
<evidence type="ECO:0000256" key="2">
    <source>
        <dbReference type="ARBA" id="ARBA00012727"/>
    </source>
</evidence>
<evidence type="ECO:0000256" key="8">
    <source>
        <dbReference type="ARBA" id="ARBA00022741"/>
    </source>
</evidence>
<dbReference type="RefSeq" id="WP_245290822.1">
    <property type="nucleotide sequence ID" value="NZ_MASI01000002.1"/>
</dbReference>
<evidence type="ECO:0000256" key="21">
    <source>
        <dbReference type="SAM" id="MobiDB-lite"/>
    </source>
</evidence>
<dbReference type="GO" id="GO:0003910">
    <property type="term" value="F:DNA ligase (ATP) activity"/>
    <property type="evidence" value="ECO:0007669"/>
    <property type="project" value="UniProtKB-EC"/>
</dbReference>
<dbReference type="InterPro" id="IPR012310">
    <property type="entry name" value="DNA_ligase_ATP-dep_cent"/>
</dbReference>
<dbReference type="GO" id="GO:0006310">
    <property type="term" value="P:DNA recombination"/>
    <property type="evidence" value="ECO:0007669"/>
    <property type="project" value="UniProtKB-KW"/>
</dbReference>
<dbReference type="GO" id="GO:0046872">
    <property type="term" value="F:metal ion binding"/>
    <property type="evidence" value="ECO:0007669"/>
    <property type="project" value="UniProtKB-KW"/>
</dbReference>
<evidence type="ECO:0000256" key="6">
    <source>
        <dbReference type="ARBA" id="ARBA00022722"/>
    </source>
</evidence>
<reference evidence="23 24" key="1">
    <citation type="submission" date="2016-07" db="EMBL/GenBank/DDBJ databases">
        <title>Draft genome sequence of Methyloligella halotolerans C2T (VKM B-2706T=CCUG 61687T=DSM 25045T), a halotolerant polyhydroxybutyrate accumulating methylotroph.</title>
        <authorList>
            <person name="Vasilenko O.V."/>
            <person name="Doronina N.V."/>
            <person name="Poroshina M.N."/>
            <person name="Tarlachkov S.V."/>
            <person name="Trotsenko Y.A."/>
        </authorList>
    </citation>
    <scope>NUCLEOTIDE SEQUENCE [LARGE SCALE GENOMIC DNA]</scope>
    <source>
        <strain evidence="23 24">VKM B-2706</strain>
    </source>
</reference>
<keyword evidence="3 23" id="KW-0436">Ligase</keyword>
<comment type="catalytic activity">
    <reaction evidence="20">
        <text>ATP + (deoxyribonucleotide)n-3'-hydroxyl + 5'-phospho-(deoxyribonucleotide)m = (deoxyribonucleotide)n+m + AMP + diphosphate.</text>
        <dbReference type="EC" id="6.5.1.1"/>
    </reaction>
</comment>
<evidence type="ECO:0000259" key="22">
    <source>
        <dbReference type="PROSITE" id="PS50160"/>
    </source>
</evidence>
<dbReference type="EMBL" id="MASI01000002">
    <property type="protein sequence ID" value="ODA67926.1"/>
    <property type="molecule type" value="Genomic_DNA"/>
</dbReference>
<evidence type="ECO:0000256" key="10">
    <source>
        <dbReference type="ARBA" id="ARBA00022801"/>
    </source>
</evidence>
<dbReference type="InterPro" id="IPR014143">
    <property type="entry name" value="NHEJ_ligase_prk"/>
</dbReference>
<keyword evidence="18" id="KW-0511">Multifunctional enzyme</keyword>
<dbReference type="CDD" id="cd04862">
    <property type="entry name" value="PaeLigD_Pol_like"/>
    <property type="match status" value="1"/>
</dbReference>
<dbReference type="GO" id="GO:0003677">
    <property type="term" value="F:DNA binding"/>
    <property type="evidence" value="ECO:0007669"/>
    <property type="project" value="UniProtKB-KW"/>
</dbReference>
<dbReference type="InterPro" id="IPR052171">
    <property type="entry name" value="NHEJ_LigD"/>
</dbReference>
<dbReference type="SUPFAM" id="SSF56091">
    <property type="entry name" value="DNA ligase/mRNA capping enzyme, catalytic domain"/>
    <property type="match status" value="1"/>
</dbReference>
<keyword evidence="4" id="KW-0808">Transferase</keyword>